<dbReference type="PRINTS" id="PR00416">
    <property type="entry name" value="EUTPISMRASEI"/>
</dbReference>
<sequence>MAKLDDQTTTQDVRHDYERLARLANLRYVSDDEPGFTRRRWGRGFTYKDATGKTVKDKALRQRFDALVIPPMWSEVWICQDDKGHLQSTGRDDKARKQYLYHPEWNRVRDNAKFAAMIGFAETLPNLRAQVEKDLEAAPLSRANVLAAVVKLLETTLIRIGNSRYAKLNKSYGLSTLRSRHVSETDNGLAFDFVGKSAKEHHIELQDERLIEIVQACSELPGYQIFKYLDDNGDKQVVDSSDINDYIRSHTGGHHTGGHYSEGKAYSSNVYSAKDFRTWMASVLAASYLYDELQSSNGREILASEPNSNERQQLVVDMVKEVAEELGNTPAVCRASYINPVIIERFLAGQFFECYKQARRGRTKQYQSCEEKALLGFLNAIQ</sequence>
<evidence type="ECO:0000256" key="1">
    <source>
        <dbReference type="ARBA" id="ARBA00000213"/>
    </source>
</evidence>
<evidence type="ECO:0000256" key="5">
    <source>
        <dbReference type="ARBA" id="ARBA00023125"/>
    </source>
</evidence>
<dbReference type="InterPro" id="IPR014711">
    <property type="entry name" value="TopoI_cat_a-hlx-sub_euk"/>
</dbReference>
<dbReference type="PROSITE" id="PS52038">
    <property type="entry name" value="TOPO_IB_2"/>
    <property type="match status" value="1"/>
</dbReference>
<feature type="domain" description="DNA topoisomerase IB N-terminal" evidence="8">
    <location>
        <begin position="44"/>
        <end position="92"/>
    </location>
</feature>
<comment type="similarity">
    <text evidence="2">Belongs to the type IB topoisomerase family.</text>
</comment>
<feature type="domain" description="DNA topoisomerase I catalytic core eukaryotic-type" evidence="7">
    <location>
        <begin position="107"/>
        <end position="252"/>
    </location>
</feature>
<evidence type="ECO:0000256" key="2">
    <source>
        <dbReference type="ARBA" id="ARBA00006645"/>
    </source>
</evidence>
<dbReference type="SUPFAM" id="SSF55869">
    <property type="entry name" value="DNA topoisomerase I domain"/>
    <property type="match status" value="1"/>
</dbReference>
<dbReference type="RefSeq" id="WP_305935428.1">
    <property type="nucleotide sequence ID" value="NZ_JAVAJI010000001.1"/>
</dbReference>
<dbReference type="Pfam" id="PF01028">
    <property type="entry name" value="Topoisom_I"/>
    <property type="match status" value="1"/>
</dbReference>
<reference evidence="9 10" key="1">
    <citation type="submission" date="2023-08" db="EMBL/GenBank/DDBJ databases">
        <authorList>
            <person name="Kumar R."/>
        </authorList>
    </citation>
    <scope>NUCLEOTIDE SEQUENCE [LARGE SCALE GENOMIC DNA]</scope>
    <source>
        <strain evidence="9 10">LUR13</strain>
    </source>
</reference>
<keyword evidence="4" id="KW-0799">Topoisomerase</keyword>
<dbReference type="EC" id="5.6.2.1" evidence="3"/>
<evidence type="ECO:0000259" key="7">
    <source>
        <dbReference type="Pfam" id="PF01028"/>
    </source>
</evidence>
<dbReference type="Gene3D" id="1.10.132.120">
    <property type="match status" value="1"/>
</dbReference>
<keyword evidence="5" id="KW-0238">DNA-binding</keyword>
<evidence type="ECO:0000256" key="6">
    <source>
        <dbReference type="ARBA" id="ARBA00023235"/>
    </source>
</evidence>
<dbReference type="SUPFAM" id="SSF56349">
    <property type="entry name" value="DNA breaking-rejoining enzymes"/>
    <property type="match status" value="1"/>
</dbReference>
<comment type="caution">
    <text evidence="9">The sequence shown here is derived from an EMBL/GenBank/DDBJ whole genome shotgun (WGS) entry which is preliminary data.</text>
</comment>
<accession>A0ABT9HDC8</accession>
<dbReference type="InterPro" id="IPR013500">
    <property type="entry name" value="TopoI_cat_euk"/>
</dbReference>
<dbReference type="Gene3D" id="3.30.66.10">
    <property type="entry name" value="DNA topoisomerase I domain"/>
    <property type="match status" value="1"/>
</dbReference>
<dbReference type="InterPro" id="IPR035447">
    <property type="entry name" value="DNA_topo_I_N_sf"/>
</dbReference>
<dbReference type="Proteomes" id="UP001228171">
    <property type="component" value="Unassembled WGS sequence"/>
</dbReference>
<evidence type="ECO:0000313" key="9">
    <source>
        <dbReference type="EMBL" id="MDP4543768.1"/>
    </source>
</evidence>
<proteinExistence type="inferred from homology"/>
<dbReference type="InterPro" id="IPR001631">
    <property type="entry name" value="TopoI"/>
</dbReference>
<dbReference type="InterPro" id="IPR049331">
    <property type="entry name" value="Top1B_N_bact"/>
</dbReference>
<evidence type="ECO:0000256" key="4">
    <source>
        <dbReference type="ARBA" id="ARBA00023029"/>
    </source>
</evidence>
<dbReference type="Gene3D" id="3.90.15.10">
    <property type="entry name" value="Topoisomerase I, Chain A, domain 3"/>
    <property type="match status" value="1"/>
</dbReference>
<organism evidence="9 10">
    <name type="scientific">Psychrobacter faecalis</name>
    <dbReference type="NCBI Taxonomy" id="180588"/>
    <lineage>
        <taxon>Bacteria</taxon>
        <taxon>Pseudomonadati</taxon>
        <taxon>Pseudomonadota</taxon>
        <taxon>Gammaproteobacteria</taxon>
        <taxon>Moraxellales</taxon>
        <taxon>Moraxellaceae</taxon>
        <taxon>Psychrobacter</taxon>
    </lineage>
</organism>
<gene>
    <name evidence="9" type="ORF">Q8P09_01565</name>
</gene>
<protein>
    <recommendedName>
        <fullName evidence="3">DNA topoisomerase</fullName>
        <ecNumber evidence="3">5.6.2.1</ecNumber>
    </recommendedName>
</protein>
<name>A0ABT9HDC8_9GAMM</name>
<dbReference type="EMBL" id="JAVAJI010000001">
    <property type="protein sequence ID" value="MDP4543768.1"/>
    <property type="molecule type" value="Genomic_DNA"/>
</dbReference>
<keyword evidence="6" id="KW-0413">Isomerase</keyword>
<evidence type="ECO:0000259" key="8">
    <source>
        <dbReference type="Pfam" id="PF21338"/>
    </source>
</evidence>
<comment type="catalytic activity">
    <reaction evidence="1">
        <text>ATP-independent breakage of single-stranded DNA, followed by passage and rejoining.</text>
        <dbReference type="EC" id="5.6.2.1"/>
    </reaction>
</comment>
<evidence type="ECO:0000256" key="3">
    <source>
        <dbReference type="ARBA" id="ARBA00012891"/>
    </source>
</evidence>
<keyword evidence="10" id="KW-1185">Reference proteome</keyword>
<dbReference type="InterPro" id="IPR011010">
    <property type="entry name" value="DNA_brk_join_enz"/>
</dbReference>
<evidence type="ECO:0000313" key="10">
    <source>
        <dbReference type="Proteomes" id="UP001228171"/>
    </source>
</evidence>
<dbReference type="Pfam" id="PF21338">
    <property type="entry name" value="Top1B_N_bact"/>
    <property type="match status" value="1"/>
</dbReference>